<dbReference type="PANTHER" id="PTHR32303:SF4">
    <property type="entry name" value="QUINOPROTEIN GLUCOSE DEHYDROGENASE"/>
    <property type="match status" value="1"/>
</dbReference>
<keyword evidence="3" id="KW-0560">Oxidoreductase</keyword>
<dbReference type="SUPFAM" id="SSF50998">
    <property type="entry name" value="Quinoprotein alcohol dehydrogenase-like"/>
    <property type="match status" value="1"/>
</dbReference>
<dbReference type="RefSeq" id="WP_117303696.1">
    <property type="nucleotide sequence ID" value="NZ_QVQT02000011.1"/>
</dbReference>
<evidence type="ECO:0000313" key="7">
    <source>
        <dbReference type="Proteomes" id="UP000264702"/>
    </source>
</evidence>
<proteinExistence type="inferred from homology"/>
<evidence type="ECO:0000256" key="2">
    <source>
        <dbReference type="ARBA" id="ARBA00008156"/>
    </source>
</evidence>
<dbReference type="GO" id="GO:0016614">
    <property type="term" value="F:oxidoreductase activity, acting on CH-OH group of donors"/>
    <property type="evidence" value="ECO:0007669"/>
    <property type="project" value="InterPro"/>
</dbReference>
<evidence type="ECO:0000256" key="4">
    <source>
        <dbReference type="SAM" id="SignalP"/>
    </source>
</evidence>
<dbReference type="GO" id="GO:0048038">
    <property type="term" value="F:quinone binding"/>
    <property type="evidence" value="ECO:0007669"/>
    <property type="project" value="InterPro"/>
</dbReference>
<dbReference type="Gene3D" id="2.140.10.10">
    <property type="entry name" value="Quinoprotein alcohol dehydrogenase-like superfamily"/>
    <property type="match status" value="1"/>
</dbReference>
<dbReference type="InterPro" id="IPR002372">
    <property type="entry name" value="PQQ_rpt_dom"/>
</dbReference>
<dbReference type="PANTHER" id="PTHR32303">
    <property type="entry name" value="QUINOPROTEIN ALCOHOL DEHYDROGENASE (CYTOCHROME C)"/>
    <property type="match status" value="1"/>
</dbReference>
<evidence type="ECO:0000256" key="3">
    <source>
        <dbReference type="ARBA" id="ARBA00023002"/>
    </source>
</evidence>
<dbReference type="SMART" id="SM00564">
    <property type="entry name" value="PQQ"/>
    <property type="match status" value="6"/>
</dbReference>
<feature type="signal peptide" evidence="4">
    <location>
        <begin position="1"/>
        <end position="30"/>
    </location>
</feature>
<reference evidence="6 7" key="1">
    <citation type="submission" date="2018-08" db="EMBL/GenBank/DDBJ databases">
        <title>Acidipila sp. 4G-K13, an acidobacterium isolated from forest soil.</title>
        <authorList>
            <person name="Gao Z.-H."/>
            <person name="Qiu L.-H."/>
        </authorList>
    </citation>
    <scope>NUCLEOTIDE SEQUENCE [LARGE SCALE GENOMIC DNA]</scope>
    <source>
        <strain evidence="6 7">4G-K13</strain>
    </source>
</reference>
<keyword evidence="7" id="KW-1185">Reference proteome</keyword>
<gene>
    <name evidence="6" type="ORF">D0Y96_20245</name>
</gene>
<dbReference type="OrthoDB" id="9794322at2"/>
<organism evidence="6 7">
    <name type="scientific">Paracidobacterium acidisoli</name>
    <dbReference type="NCBI Taxonomy" id="2303751"/>
    <lineage>
        <taxon>Bacteria</taxon>
        <taxon>Pseudomonadati</taxon>
        <taxon>Acidobacteriota</taxon>
        <taxon>Terriglobia</taxon>
        <taxon>Terriglobales</taxon>
        <taxon>Acidobacteriaceae</taxon>
        <taxon>Paracidobacterium</taxon>
    </lineage>
</organism>
<comment type="caution">
    <text evidence="6">The sequence shown here is derived from an EMBL/GenBank/DDBJ whole genome shotgun (WGS) entry which is preliminary data.</text>
</comment>
<dbReference type="CDD" id="cd10280">
    <property type="entry name" value="PQQ_mGDH"/>
    <property type="match status" value="1"/>
</dbReference>
<evidence type="ECO:0000256" key="1">
    <source>
        <dbReference type="ARBA" id="ARBA00001931"/>
    </source>
</evidence>
<dbReference type="InterPro" id="IPR018391">
    <property type="entry name" value="PQQ_b-propeller_rpt"/>
</dbReference>
<feature type="chain" id="PRO_5016687453" evidence="4">
    <location>
        <begin position="31"/>
        <end position="630"/>
    </location>
</feature>
<dbReference type="InterPro" id="IPR011047">
    <property type="entry name" value="Quinoprotein_ADH-like_sf"/>
</dbReference>
<name>A0A372IJM7_9BACT</name>
<sequence>MNRILHPAFARIRIAALLAGAALLPLSLHAQQWLSYSGDPGGTRYSPLKQINTKNVGRLEVAWTFHTGDMSDGQTGDWPAHSSFETSPLVVNGRMYITTPFSRVIALDPETGKQIWAFDPKIDPNMTYPLLVNRGAAWWSDGTQHRIFLGTLDGRLISIDPETGKPDPAFGKDGSVDLRLGVAEDFPDKHLGMTSPPVIYKNVVICGSITADAEPKGPRGDVRAFDARTGKLLWVFHTVPREGEFGHDTWQGDGWKDRSAVNAWSNLSVDTERGIVFLPLTSPGYDNYGADRKGADLFSDSLVALNATTGKMIWYYQIIHHDLWDYDLPAQPVLVDVKRNGKIIPAVAQVTKSGFTFVFNRVNGKPLFDVQEKPIPSSDVPGEQASPTEPFPVLPKPFARQSFTADELTNVSQESHDFCAKLLAGAHLDKVYVPISTNPTIFFPGSLGGANWGGASFDPRTRTLFVNSQDLGNFVHMVQSSSGASVSYRSRPMQKRSSKFVDQDGNPCQMPPWGSLTAIDLDTGAFRWQSTLGVVDSLIAKGVPPTGAPNLGGSLVTAGGLVFIGATDDARFRAFDEKTGKEIWTVKLPASAHASPITFTGPKSKKQYVVIAAGGGGKKYSDSLIAWTLP</sequence>
<evidence type="ECO:0000259" key="5">
    <source>
        <dbReference type="Pfam" id="PF01011"/>
    </source>
</evidence>
<accession>A0A372IJM7</accession>
<comment type="cofactor">
    <cofactor evidence="1">
        <name>pyrroloquinoline quinone</name>
        <dbReference type="ChEBI" id="CHEBI:58442"/>
    </cofactor>
</comment>
<dbReference type="AlphaFoldDB" id="A0A372IJM7"/>
<protein>
    <submittedName>
        <fullName evidence="6">Pyrroloquinoline quinone-dependent dehydrogenase</fullName>
    </submittedName>
</protein>
<comment type="similarity">
    <text evidence="2">Belongs to the bacterial PQQ dehydrogenase family.</text>
</comment>
<dbReference type="GO" id="GO:0016020">
    <property type="term" value="C:membrane"/>
    <property type="evidence" value="ECO:0007669"/>
    <property type="project" value="InterPro"/>
</dbReference>
<feature type="domain" description="Pyrrolo-quinoline quinone repeat" evidence="5">
    <location>
        <begin position="33"/>
        <end position="609"/>
    </location>
</feature>
<dbReference type="EMBL" id="QVQT01000011">
    <property type="protein sequence ID" value="RFU14783.1"/>
    <property type="molecule type" value="Genomic_DNA"/>
</dbReference>
<evidence type="ECO:0000313" key="6">
    <source>
        <dbReference type="EMBL" id="RFU14783.1"/>
    </source>
</evidence>
<dbReference type="Proteomes" id="UP000264702">
    <property type="component" value="Unassembled WGS sequence"/>
</dbReference>
<dbReference type="Pfam" id="PF01011">
    <property type="entry name" value="PQQ"/>
    <property type="match status" value="1"/>
</dbReference>
<dbReference type="InterPro" id="IPR017511">
    <property type="entry name" value="PQQ_mDH"/>
</dbReference>
<keyword evidence="4" id="KW-0732">Signal</keyword>